<evidence type="ECO:0000313" key="3">
    <source>
        <dbReference type="Proteomes" id="UP000239181"/>
    </source>
</evidence>
<accession>A0A2S9IBX0</accession>
<feature type="transmembrane region" description="Helical" evidence="1">
    <location>
        <begin position="57"/>
        <end position="74"/>
    </location>
</feature>
<sequence>MGKINLKDLAKLIFFCVSILHVAVILGYLLASLIVYFKMDIFDFDWREVFSDTFRKGIAGGLILGFGIWIKGILQEQKNQ</sequence>
<dbReference type="RefSeq" id="WP_105593054.1">
    <property type="nucleotide sequence ID" value="NZ_PDET01000007.1"/>
</dbReference>
<proteinExistence type="predicted"/>
<name>A0A2S9IBX0_9GAMM</name>
<evidence type="ECO:0000256" key="1">
    <source>
        <dbReference type="SAM" id="Phobius"/>
    </source>
</evidence>
<feature type="transmembrane region" description="Helical" evidence="1">
    <location>
        <begin position="12"/>
        <end position="37"/>
    </location>
</feature>
<dbReference type="AlphaFoldDB" id="A0A2S9IBX0"/>
<gene>
    <name evidence="2" type="ORF">CQW29_12515</name>
</gene>
<organism evidence="2 3">
    <name type="scientific">Pantoea coffeiphila</name>
    <dbReference type="NCBI Taxonomy" id="1465635"/>
    <lineage>
        <taxon>Bacteria</taxon>
        <taxon>Pseudomonadati</taxon>
        <taxon>Pseudomonadota</taxon>
        <taxon>Gammaproteobacteria</taxon>
        <taxon>Enterobacterales</taxon>
        <taxon>Erwiniaceae</taxon>
        <taxon>Pantoea</taxon>
    </lineage>
</organism>
<dbReference type="OrthoDB" id="6630106at2"/>
<dbReference type="Proteomes" id="UP000239181">
    <property type="component" value="Unassembled WGS sequence"/>
</dbReference>
<reference evidence="2 3" key="1">
    <citation type="submission" date="2017-10" db="EMBL/GenBank/DDBJ databases">
        <title>Draft genome of two endophytic bacteria isolated from 'guarana' Paullinia cupana (Mart.) Ducke.</title>
        <authorList>
            <person name="Siqueira K.A."/>
            <person name="Liotti R.G."/>
            <person name="Mendes T.A."/>
            <person name="Soares M.A."/>
        </authorList>
    </citation>
    <scope>NUCLEOTIDE SEQUENCE [LARGE SCALE GENOMIC DNA]</scope>
    <source>
        <strain evidence="2 3">342</strain>
    </source>
</reference>
<keyword evidence="3" id="KW-1185">Reference proteome</keyword>
<keyword evidence="1" id="KW-0472">Membrane</keyword>
<keyword evidence="1" id="KW-1133">Transmembrane helix</keyword>
<keyword evidence="1" id="KW-0812">Transmembrane</keyword>
<dbReference type="EMBL" id="PDET01000007">
    <property type="protein sequence ID" value="PRD15276.1"/>
    <property type="molecule type" value="Genomic_DNA"/>
</dbReference>
<protein>
    <submittedName>
        <fullName evidence="2">Uncharacterized protein</fullName>
    </submittedName>
</protein>
<evidence type="ECO:0000313" key="2">
    <source>
        <dbReference type="EMBL" id="PRD15276.1"/>
    </source>
</evidence>
<comment type="caution">
    <text evidence="2">The sequence shown here is derived from an EMBL/GenBank/DDBJ whole genome shotgun (WGS) entry which is preliminary data.</text>
</comment>